<dbReference type="Proteomes" id="UP001054837">
    <property type="component" value="Unassembled WGS sequence"/>
</dbReference>
<proteinExistence type="predicted"/>
<accession>A0AAV4QBH3</accession>
<keyword evidence="2" id="KW-1185">Reference proteome</keyword>
<sequence length="110" mass="13108">MESILDDIPNSVYDTFEIVHLLTRHDIHNIKEEFKINANGVRHVNDKISINKWVVIMNKRPARRHTQLNKWVRKLPLPETPKVRQSESQVVFVFQKQIKDIVYCMHVSHQ</sequence>
<evidence type="ECO:0000313" key="1">
    <source>
        <dbReference type="EMBL" id="GIY06637.1"/>
    </source>
</evidence>
<gene>
    <name evidence="1" type="ORF">CDAR_395311</name>
</gene>
<organism evidence="1 2">
    <name type="scientific">Caerostris darwini</name>
    <dbReference type="NCBI Taxonomy" id="1538125"/>
    <lineage>
        <taxon>Eukaryota</taxon>
        <taxon>Metazoa</taxon>
        <taxon>Ecdysozoa</taxon>
        <taxon>Arthropoda</taxon>
        <taxon>Chelicerata</taxon>
        <taxon>Arachnida</taxon>
        <taxon>Araneae</taxon>
        <taxon>Araneomorphae</taxon>
        <taxon>Entelegynae</taxon>
        <taxon>Araneoidea</taxon>
        <taxon>Araneidae</taxon>
        <taxon>Caerostris</taxon>
    </lineage>
</organism>
<name>A0AAV4QBH3_9ARAC</name>
<dbReference type="AlphaFoldDB" id="A0AAV4QBH3"/>
<reference evidence="1 2" key="1">
    <citation type="submission" date="2021-06" db="EMBL/GenBank/DDBJ databases">
        <title>Caerostris darwini draft genome.</title>
        <authorList>
            <person name="Kono N."/>
            <person name="Arakawa K."/>
        </authorList>
    </citation>
    <scope>NUCLEOTIDE SEQUENCE [LARGE SCALE GENOMIC DNA]</scope>
</reference>
<protein>
    <submittedName>
        <fullName evidence="1">Uncharacterized protein</fullName>
    </submittedName>
</protein>
<dbReference type="EMBL" id="BPLQ01004236">
    <property type="protein sequence ID" value="GIY06637.1"/>
    <property type="molecule type" value="Genomic_DNA"/>
</dbReference>
<comment type="caution">
    <text evidence="1">The sequence shown here is derived from an EMBL/GenBank/DDBJ whole genome shotgun (WGS) entry which is preliminary data.</text>
</comment>
<evidence type="ECO:0000313" key="2">
    <source>
        <dbReference type="Proteomes" id="UP001054837"/>
    </source>
</evidence>